<keyword evidence="3" id="KW-0732">Signal</keyword>
<dbReference type="InterPro" id="IPR029058">
    <property type="entry name" value="AB_hydrolase_fold"/>
</dbReference>
<gene>
    <name evidence="5" type="ORF">FK004_19140</name>
</gene>
<protein>
    <submittedName>
        <fullName evidence="5">Alpha/beta hydrolase</fullName>
    </submittedName>
</protein>
<keyword evidence="2 5" id="KW-0378">Hydrolase</keyword>
<reference evidence="5 6" key="1">
    <citation type="submission" date="2017-04" db="EMBL/GenBank/DDBJ databases">
        <title>Complete genome sequence of Flavobacterium kingsejong AJ004.</title>
        <authorList>
            <person name="Lee P.C."/>
        </authorList>
    </citation>
    <scope>NUCLEOTIDE SEQUENCE [LARGE SCALE GENOMIC DNA]</scope>
    <source>
        <strain evidence="5 6">AJ004</strain>
    </source>
</reference>
<dbReference type="Proteomes" id="UP000244677">
    <property type="component" value="Chromosome"/>
</dbReference>
<organism evidence="5 6">
    <name type="scientific">Flavobacterium kingsejongi</name>
    <dbReference type="NCBI Taxonomy" id="1678728"/>
    <lineage>
        <taxon>Bacteria</taxon>
        <taxon>Pseudomonadati</taxon>
        <taxon>Bacteroidota</taxon>
        <taxon>Flavobacteriia</taxon>
        <taxon>Flavobacteriales</taxon>
        <taxon>Flavobacteriaceae</taxon>
        <taxon>Flavobacterium</taxon>
    </lineage>
</organism>
<dbReference type="RefSeq" id="WP_108738914.1">
    <property type="nucleotide sequence ID" value="NZ_CP020919.1"/>
</dbReference>
<comment type="similarity">
    <text evidence="1">Belongs to the peptidase S33 family.</text>
</comment>
<dbReference type="PRINTS" id="PR00793">
    <property type="entry name" value="PROAMNOPTASE"/>
</dbReference>
<evidence type="ECO:0000256" key="2">
    <source>
        <dbReference type="ARBA" id="ARBA00022801"/>
    </source>
</evidence>
<feature type="signal peptide" evidence="3">
    <location>
        <begin position="1"/>
        <end position="21"/>
    </location>
</feature>
<evidence type="ECO:0000256" key="1">
    <source>
        <dbReference type="ARBA" id="ARBA00010088"/>
    </source>
</evidence>
<dbReference type="InterPro" id="IPR002410">
    <property type="entry name" value="Peptidase_S33"/>
</dbReference>
<feature type="domain" description="AB hydrolase-1" evidence="4">
    <location>
        <begin position="59"/>
        <end position="212"/>
    </location>
</feature>
<proteinExistence type="inferred from homology"/>
<dbReference type="GO" id="GO:0008233">
    <property type="term" value="F:peptidase activity"/>
    <property type="evidence" value="ECO:0007669"/>
    <property type="project" value="InterPro"/>
</dbReference>
<evidence type="ECO:0000259" key="4">
    <source>
        <dbReference type="Pfam" id="PF00561"/>
    </source>
</evidence>
<dbReference type="PANTHER" id="PTHR43798:SF33">
    <property type="entry name" value="HYDROLASE, PUTATIVE (AFU_ORTHOLOGUE AFUA_2G14860)-RELATED"/>
    <property type="match status" value="1"/>
</dbReference>
<dbReference type="InterPro" id="IPR000073">
    <property type="entry name" value="AB_hydrolase_1"/>
</dbReference>
<dbReference type="OrthoDB" id="9796770at2"/>
<keyword evidence="6" id="KW-1185">Reference proteome</keyword>
<sequence>MKSKKLLFFLLLLSNAYGATATALKKSSLATTGIDTTVIVPIGGIQQYLSFKGKDITKPVLLFLHGGPGSSLMKVADQFTQKLQDHFIVVQWDQRETGATLALNASPDKLTAELLQKDTEAMITYLLQHFNQKKLYLVSHSWGSVLAFDIAVKHPELLYAYIPISPIIDQQKGAALTQTMLEKWAQKTKNETAIQELALVHIPFEKPDDLFYSQKWLFIHNGVDFAQKDDFKATYYKWLDIWFPMWKASVQGSLFTKVPEVHCPIYFFEGNGDKQKSHDLVADYYRFLKAPKKKLFWFRKSGHTVFNTEPDKIQQLLIETVLPETYIN</sequence>
<dbReference type="KEGG" id="fki:FK004_19140"/>
<accession>A0A2S1LUG8</accession>
<evidence type="ECO:0000313" key="6">
    <source>
        <dbReference type="Proteomes" id="UP000244677"/>
    </source>
</evidence>
<dbReference type="GO" id="GO:0016020">
    <property type="term" value="C:membrane"/>
    <property type="evidence" value="ECO:0007669"/>
    <property type="project" value="TreeGrafter"/>
</dbReference>
<dbReference type="PANTHER" id="PTHR43798">
    <property type="entry name" value="MONOACYLGLYCEROL LIPASE"/>
    <property type="match status" value="1"/>
</dbReference>
<evidence type="ECO:0000256" key="3">
    <source>
        <dbReference type="SAM" id="SignalP"/>
    </source>
</evidence>
<dbReference type="InterPro" id="IPR050266">
    <property type="entry name" value="AB_hydrolase_sf"/>
</dbReference>
<dbReference type="Gene3D" id="3.40.50.1820">
    <property type="entry name" value="alpha/beta hydrolase"/>
    <property type="match status" value="1"/>
</dbReference>
<dbReference type="Pfam" id="PF00561">
    <property type="entry name" value="Abhydrolase_1"/>
    <property type="match status" value="1"/>
</dbReference>
<dbReference type="AlphaFoldDB" id="A0A2S1LUG8"/>
<name>A0A2S1LUG8_9FLAO</name>
<evidence type="ECO:0000313" key="5">
    <source>
        <dbReference type="EMBL" id="AWG27405.1"/>
    </source>
</evidence>
<feature type="chain" id="PRO_5015707571" evidence="3">
    <location>
        <begin position="22"/>
        <end position="328"/>
    </location>
</feature>
<dbReference type="SUPFAM" id="SSF53474">
    <property type="entry name" value="alpha/beta-Hydrolases"/>
    <property type="match status" value="1"/>
</dbReference>
<dbReference type="EMBL" id="CP020919">
    <property type="protein sequence ID" value="AWG27405.1"/>
    <property type="molecule type" value="Genomic_DNA"/>
</dbReference>
<dbReference type="GO" id="GO:0006508">
    <property type="term" value="P:proteolysis"/>
    <property type="evidence" value="ECO:0007669"/>
    <property type="project" value="InterPro"/>
</dbReference>